<dbReference type="Pfam" id="PF05163">
    <property type="entry name" value="DinB"/>
    <property type="match status" value="1"/>
</dbReference>
<dbReference type="SUPFAM" id="SSF109854">
    <property type="entry name" value="DinB/YfiT-like putative metalloenzymes"/>
    <property type="match status" value="1"/>
</dbReference>
<evidence type="ECO:0000313" key="4">
    <source>
        <dbReference type="Proteomes" id="UP000650424"/>
    </source>
</evidence>
<keyword evidence="4" id="KW-1185">Reference proteome</keyword>
<gene>
    <name evidence="3" type="ORF">H8L32_15225</name>
</gene>
<dbReference type="RefSeq" id="WP_186948101.1">
    <property type="nucleotide sequence ID" value="NZ_JACOGF010000007.1"/>
</dbReference>
<accession>A0ABR6ZSL5</accession>
<protein>
    <submittedName>
        <fullName evidence="3">DinB family protein</fullName>
    </submittedName>
</protein>
<comment type="similarity">
    <text evidence="1">Belongs to the DinB family.</text>
</comment>
<dbReference type="PANTHER" id="PTHR37302:SF1">
    <property type="entry name" value="PROTEIN DINB"/>
    <property type="match status" value="1"/>
</dbReference>
<dbReference type="PANTHER" id="PTHR37302">
    <property type="entry name" value="SLR1116 PROTEIN"/>
    <property type="match status" value="1"/>
</dbReference>
<comment type="caution">
    <text evidence="3">The sequence shown here is derived from an EMBL/GenBank/DDBJ whole genome shotgun (WGS) entry which is preliminary data.</text>
</comment>
<organism evidence="3 4">
    <name type="scientific">Undibacterium hunanense</name>
    <dbReference type="NCBI Taxonomy" id="2762292"/>
    <lineage>
        <taxon>Bacteria</taxon>
        <taxon>Pseudomonadati</taxon>
        <taxon>Pseudomonadota</taxon>
        <taxon>Betaproteobacteria</taxon>
        <taxon>Burkholderiales</taxon>
        <taxon>Oxalobacteraceae</taxon>
        <taxon>Undibacterium</taxon>
    </lineage>
</organism>
<dbReference type="InterPro" id="IPR007837">
    <property type="entry name" value="DinB"/>
</dbReference>
<dbReference type="Proteomes" id="UP000650424">
    <property type="component" value="Unassembled WGS sequence"/>
</dbReference>
<evidence type="ECO:0000313" key="3">
    <source>
        <dbReference type="EMBL" id="MBC3918842.1"/>
    </source>
</evidence>
<reference evidence="3 4" key="1">
    <citation type="submission" date="2020-08" db="EMBL/GenBank/DDBJ databases">
        <title>Novel species isolated from subtropical streams in China.</title>
        <authorList>
            <person name="Lu H."/>
        </authorList>
    </citation>
    <scope>NUCLEOTIDE SEQUENCE [LARGE SCALE GENOMIC DNA]</scope>
    <source>
        <strain evidence="3 4">CY18W</strain>
    </source>
</reference>
<proteinExistence type="inferred from homology"/>
<name>A0ABR6ZSL5_9BURK</name>
<keyword evidence="2" id="KW-0479">Metal-binding</keyword>
<sequence>MTALSNIRMLTHYKAWADDKMFSMLNAIPEEEVLRPRATRFGNMLHTMNHVHVIDDVFRAHLLGQQHGYQDRNTASTPPLHELWDAVKNMDQWYRDFARDLSEADLERVIHFNFIGGGQGVMSCQEMLMHVVNHATYHRGFVGDMMYQAGVMPQSSDLTVFVRDVLRA</sequence>
<dbReference type="InterPro" id="IPR034660">
    <property type="entry name" value="DinB/YfiT-like"/>
</dbReference>
<dbReference type="EMBL" id="JACOGF010000007">
    <property type="protein sequence ID" value="MBC3918842.1"/>
    <property type="molecule type" value="Genomic_DNA"/>
</dbReference>
<evidence type="ECO:0000256" key="1">
    <source>
        <dbReference type="ARBA" id="ARBA00008635"/>
    </source>
</evidence>
<dbReference type="Gene3D" id="1.20.120.450">
    <property type="entry name" value="dinb family like domain"/>
    <property type="match status" value="1"/>
</dbReference>
<evidence type="ECO:0000256" key="2">
    <source>
        <dbReference type="ARBA" id="ARBA00022723"/>
    </source>
</evidence>